<dbReference type="AlphaFoldDB" id="A0A5C3Q4Z9"/>
<feature type="compositionally biased region" description="Basic and acidic residues" evidence="1">
    <location>
        <begin position="409"/>
        <end position="422"/>
    </location>
</feature>
<protein>
    <submittedName>
        <fullName evidence="2">Uncharacterized protein</fullName>
    </submittedName>
</protein>
<feature type="region of interest" description="Disordered" evidence="1">
    <location>
        <begin position="380"/>
        <end position="436"/>
    </location>
</feature>
<feature type="compositionally biased region" description="Low complexity" evidence="1">
    <location>
        <begin position="392"/>
        <end position="403"/>
    </location>
</feature>
<reference evidence="2 3" key="1">
    <citation type="journal article" date="2019" name="Nat. Ecol. Evol.">
        <title>Megaphylogeny resolves global patterns of mushroom evolution.</title>
        <authorList>
            <person name="Varga T."/>
            <person name="Krizsan K."/>
            <person name="Foldi C."/>
            <person name="Dima B."/>
            <person name="Sanchez-Garcia M."/>
            <person name="Sanchez-Ramirez S."/>
            <person name="Szollosi G.J."/>
            <person name="Szarkandi J.G."/>
            <person name="Papp V."/>
            <person name="Albert L."/>
            <person name="Andreopoulos W."/>
            <person name="Angelini C."/>
            <person name="Antonin V."/>
            <person name="Barry K.W."/>
            <person name="Bougher N.L."/>
            <person name="Buchanan P."/>
            <person name="Buyck B."/>
            <person name="Bense V."/>
            <person name="Catcheside P."/>
            <person name="Chovatia M."/>
            <person name="Cooper J."/>
            <person name="Damon W."/>
            <person name="Desjardin D."/>
            <person name="Finy P."/>
            <person name="Geml J."/>
            <person name="Haridas S."/>
            <person name="Hughes K."/>
            <person name="Justo A."/>
            <person name="Karasinski D."/>
            <person name="Kautmanova I."/>
            <person name="Kiss B."/>
            <person name="Kocsube S."/>
            <person name="Kotiranta H."/>
            <person name="LaButti K.M."/>
            <person name="Lechner B.E."/>
            <person name="Liimatainen K."/>
            <person name="Lipzen A."/>
            <person name="Lukacs Z."/>
            <person name="Mihaltcheva S."/>
            <person name="Morgado L.N."/>
            <person name="Niskanen T."/>
            <person name="Noordeloos M.E."/>
            <person name="Ohm R.A."/>
            <person name="Ortiz-Santana B."/>
            <person name="Ovrebo C."/>
            <person name="Racz N."/>
            <person name="Riley R."/>
            <person name="Savchenko A."/>
            <person name="Shiryaev A."/>
            <person name="Soop K."/>
            <person name="Spirin V."/>
            <person name="Szebenyi C."/>
            <person name="Tomsovsky M."/>
            <person name="Tulloss R.E."/>
            <person name="Uehling J."/>
            <person name="Grigoriev I.V."/>
            <person name="Vagvolgyi C."/>
            <person name="Papp T."/>
            <person name="Martin F.M."/>
            <person name="Miettinen O."/>
            <person name="Hibbett D.S."/>
            <person name="Nagy L.G."/>
        </authorList>
    </citation>
    <scope>NUCLEOTIDE SEQUENCE [LARGE SCALE GENOMIC DNA]</scope>
    <source>
        <strain evidence="2 3">CBS 309.79</strain>
    </source>
</reference>
<keyword evidence="3" id="KW-1185">Reference proteome</keyword>
<evidence type="ECO:0000313" key="3">
    <source>
        <dbReference type="Proteomes" id="UP000305067"/>
    </source>
</evidence>
<evidence type="ECO:0000256" key="1">
    <source>
        <dbReference type="SAM" id="MobiDB-lite"/>
    </source>
</evidence>
<accession>A0A5C3Q4Z9</accession>
<sequence>MAPVFHNKIFSVEYREFYDAPPPPHGHPINTTYIGLGTTSSSVRSWISQLPLLRDPSSPISQKITTVEIHGTDPTWLDHYPSPLPIMRKSDLVELILSTAAHLPNIHALTLIGFHWDIDFTPASRAMLQQLRGKIRQLTLGDVYFSRPQDAVELVTAFRRLERLVWQEPVTHGHPPAQHVFRSAGDGEPVSPALVDLTSYMTTSAKGKRQPWTIGAMTTSSFMAKFPVVQYLARHAVRLDLVNTDRDGLVTESLAVQEMLDGCGRLLREVRWGVWVWLDDLKDRACPPLSHRSGDSLRKLKFSLHALSSLRTIHLLDFPFHPCQVDVPFLLASTASPALEKVVFEVDFGSRSYQHRELADLLDYNWGGVDEALAHREREMSSAWTRTGKAGSSSSDSPLVSPENSPPSSKRDSKVASRRDSKVGASPMNVAMKDPMNLATKEKAMKSIKFKLYRSPYTDYPVTEPIRAAMPWAERRGLLRFSRKGASSS</sequence>
<name>A0A5C3Q4Z9_9AGAR</name>
<dbReference type="EMBL" id="ML178853">
    <property type="protein sequence ID" value="TFK96901.1"/>
    <property type="molecule type" value="Genomic_DNA"/>
</dbReference>
<evidence type="ECO:0000313" key="2">
    <source>
        <dbReference type="EMBL" id="TFK96901.1"/>
    </source>
</evidence>
<organism evidence="2 3">
    <name type="scientific">Pterulicium gracile</name>
    <dbReference type="NCBI Taxonomy" id="1884261"/>
    <lineage>
        <taxon>Eukaryota</taxon>
        <taxon>Fungi</taxon>
        <taxon>Dikarya</taxon>
        <taxon>Basidiomycota</taxon>
        <taxon>Agaricomycotina</taxon>
        <taxon>Agaricomycetes</taxon>
        <taxon>Agaricomycetidae</taxon>
        <taxon>Agaricales</taxon>
        <taxon>Pleurotineae</taxon>
        <taxon>Pterulaceae</taxon>
        <taxon>Pterulicium</taxon>
    </lineage>
</organism>
<gene>
    <name evidence="2" type="ORF">BDV98DRAFT_607953</name>
</gene>
<dbReference type="Proteomes" id="UP000305067">
    <property type="component" value="Unassembled WGS sequence"/>
</dbReference>
<proteinExistence type="predicted"/>